<feature type="transmembrane region" description="Helical" evidence="1">
    <location>
        <begin position="56"/>
        <end position="81"/>
    </location>
</feature>
<keyword evidence="1" id="KW-1133">Transmembrane helix</keyword>
<evidence type="ECO:0000256" key="1">
    <source>
        <dbReference type="SAM" id="Phobius"/>
    </source>
</evidence>
<comment type="caution">
    <text evidence="2">The sequence shown here is derived from an EMBL/GenBank/DDBJ whole genome shotgun (WGS) entry which is preliminary data.</text>
</comment>
<dbReference type="RefSeq" id="WP_117893984.1">
    <property type="nucleotide sequence ID" value="NZ_DAWCKT010000042.1"/>
</dbReference>
<proteinExistence type="predicted"/>
<accession>A0AAW5KQT0</accession>
<organism evidence="2 3">
    <name type="scientific">Ruminococcus bicirculans</name>
    <name type="common">ex Wegman et al. 2014</name>
    <dbReference type="NCBI Taxonomy" id="1160721"/>
    <lineage>
        <taxon>Bacteria</taxon>
        <taxon>Bacillati</taxon>
        <taxon>Bacillota</taxon>
        <taxon>Clostridia</taxon>
        <taxon>Eubacteriales</taxon>
        <taxon>Oscillospiraceae</taxon>
        <taxon>Ruminococcus</taxon>
    </lineage>
</organism>
<keyword evidence="1" id="KW-0472">Membrane</keyword>
<evidence type="ECO:0000313" key="2">
    <source>
        <dbReference type="EMBL" id="MCQ5154224.1"/>
    </source>
</evidence>
<sequence length="89" mass="8936">MEENKSSGLAIASMVLGIVALCLSCCFYYVSIPCAVVGLILAAVSLKGNKGGKGMAIAGLVTSIVSIVPTIIAIGLGASMISELQSAFK</sequence>
<name>A0AAW5KQT0_9FIRM</name>
<dbReference type="EMBL" id="JANGCN010000043">
    <property type="protein sequence ID" value="MCQ5154224.1"/>
    <property type="molecule type" value="Genomic_DNA"/>
</dbReference>
<reference evidence="2" key="1">
    <citation type="submission" date="2022-06" db="EMBL/GenBank/DDBJ databases">
        <title>Isolation of gut microbiota from human fecal samples.</title>
        <authorList>
            <person name="Pamer E.G."/>
            <person name="Barat B."/>
            <person name="Waligurski E."/>
            <person name="Medina S."/>
            <person name="Paddock L."/>
            <person name="Mostad J."/>
        </authorList>
    </citation>
    <scope>NUCLEOTIDE SEQUENCE</scope>
    <source>
        <strain evidence="2">DFI.5.57</strain>
    </source>
</reference>
<keyword evidence="1" id="KW-0812">Transmembrane</keyword>
<dbReference type="Proteomes" id="UP001206236">
    <property type="component" value="Unassembled WGS sequence"/>
</dbReference>
<feature type="transmembrane region" description="Helical" evidence="1">
    <location>
        <begin position="12"/>
        <end position="44"/>
    </location>
</feature>
<evidence type="ECO:0000313" key="3">
    <source>
        <dbReference type="Proteomes" id="UP001206236"/>
    </source>
</evidence>
<protein>
    <submittedName>
        <fullName evidence="2">DUF4190 domain-containing protein</fullName>
    </submittedName>
</protein>
<dbReference type="AlphaFoldDB" id="A0AAW5KQT0"/>
<gene>
    <name evidence="2" type="ORF">NE632_13065</name>
</gene>